<comment type="subcellular location">
    <subcellularLocation>
        <location evidence="1 10">Nucleus</location>
    </subcellularLocation>
</comment>
<dbReference type="Pfam" id="PF05669">
    <property type="entry name" value="Med31"/>
    <property type="match status" value="1"/>
</dbReference>
<evidence type="ECO:0000256" key="7">
    <source>
        <dbReference type="ARBA" id="ARBA00023163"/>
    </source>
</evidence>
<keyword evidence="5 10" id="KW-0805">Transcription regulation</keyword>
<evidence type="ECO:0000313" key="12">
    <source>
        <dbReference type="EMBL" id="QBZ65602.1"/>
    </source>
</evidence>
<evidence type="ECO:0000256" key="3">
    <source>
        <dbReference type="ARBA" id="ARBA00011837"/>
    </source>
</evidence>
<keyword evidence="8 10" id="KW-0539">Nucleus</keyword>
<comment type="similarity">
    <text evidence="2 10">Belongs to the Mediator complex subunit 31 family.</text>
</comment>
<dbReference type="VEuPathDB" id="FungiDB:M_BR32_EuGene_00053741"/>
<keyword evidence="7 10" id="KW-0804">Transcription</keyword>
<dbReference type="AlphaFoldDB" id="A0A4P7NTB4"/>
<reference evidence="12 13" key="1">
    <citation type="journal article" date="2019" name="Mol. Biol. Evol.">
        <title>Blast fungal genomes show frequent chromosomal changes, gene gains and losses, and effector gene turnover.</title>
        <authorList>
            <person name="Gomez Luciano L.B."/>
            <person name="Jason Tsai I."/>
            <person name="Chuma I."/>
            <person name="Tosa Y."/>
            <person name="Chen Y.H."/>
            <person name="Li J.Y."/>
            <person name="Li M.Y."/>
            <person name="Jade Lu M.Y."/>
            <person name="Nakayashiki H."/>
            <person name="Li W.H."/>
        </authorList>
    </citation>
    <scope>NUCLEOTIDE SEQUENCE [LARGE SCALE GENOMIC DNA]</scope>
    <source>
        <strain evidence="12">MZ5-1-6</strain>
    </source>
</reference>
<evidence type="ECO:0000256" key="6">
    <source>
        <dbReference type="ARBA" id="ARBA00023159"/>
    </source>
</evidence>
<dbReference type="GO" id="GO:0003712">
    <property type="term" value="F:transcription coregulator activity"/>
    <property type="evidence" value="ECO:0007669"/>
    <property type="project" value="InterPro"/>
</dbReference>
<evidence type="ECO:0000313" key="13">
    <source>
        <dbReference type="Proteomes" id="UP000294847"/>
    </source>
</evidence>
<comment type="function">
    <text evidence="9 10">Component of the Mediator complex, a coactivator involved in the regulated transcription of nearly all RNA polymerase II-dependent genes. Mediator functions as a bridge to convey information from gene-specific regulatory proteins to the basal RNA polymerase II transcription machinery. Mediator is recruited to promoters by direct interactions with regulatory proteins and serves as a scaffold for the assembly of a functional preinitiation complex with RNA polymerase II and the general transcription factors.</text>
</comment>
<dbReference type="OMA" id="YWSRPPY"/>
<dbReference type="GO" id="GO:0006355">
    <property type="term" value="P:regulation of DNA-templated transcription"/>
    <property type="evidence" value="ECO:0007669"/>
    <property type="project" value="InterPro"/>
</dbReference>
<dbReference type="EMBL" id="CP034210">
    <property type="protein sequence ID" value="QBZ65602.1"/>
    <property type="molecule type" value="Genomic_DNA"/>
</dbReference>
<protein>
    <recommendedName>
        <fullName evidence="4 10">Mediator of RNA polymerase II transcription subunit 31</fullName>
    </recommendedName>
</protein>
<proteinExistence type="inferred from homology"/>
<dbReference type="InterPro" id="IPR038089">
    <property type="entry name" value="Med31_sf"/>
</dbReference>
<evidence type="ECO:0000256" key="1">
    <source>
        <dbReference type="ARBA" id="ARBA00004123"/>
    </source>
</evidence>
<dbReference type="InterPro" id="IPR008831">
    <property type="entry name" value="Mediator_Med31"/>
</dbReference>
<comment type="subunit">
    <text evidence="3 10">Component of the Mediator complex.</text>
</comment>
<feature type="compositionally biased region" description="Low complexity" evidence="11">
    <location>
        <begin position="1"/>
        <end position="13"/>
    </location>
</feature>
<evidence type="ECO:0000256" key="11">
    <source>
        <dbReference type="SAM" id="MobiDB-lite"/>
    </source>
</evidence>
<dbReference type="SMR" id="A0A4P7NTB4"/>
<dbReference type="Gene3D" id="1.10.10.1340">
    <property type="entry name" value="Mediator of RNA polymerase II, submodule Med31 (Soh1)"/>
    <property type="match status" value="1"/>
</dbReference>
<organism evidence="12 13">
    <name type="scientific">Pyricularia oryzae</name>
    <name type="common">Rice blast fungus</name>
    <name type="synonym">Magnaporthe oryzae</name>
    <dbReference type="NCBI Taxonomy" id="318829"/>
    <lineage>
        <taxon>Eukaryota</taxon>
        <taxon>Fungi</taxon>
        <taxon>Dikarya</taxon>
        <taxon>Ascomycota</taxon>
        <taxon>Pezizomycotina</taxon>
        <taxon>Sordariomycetes</taxon>
        <taxon>Sordariomycetidae</taxon>
        <taxon>Magnaporthales</taxon>
        <taxon>Pyriculariaceae</taxon>
        <taxon>Pyricularia</taxon>
    </lineage>
</organism>
<evidence type="ECO:0000256" key="5">
    <source>
        <dbReference type="ARBA" id="ARBA00023015"/>
    </source>
</evidence>
<evidence type="ECO:0000256" key="4">
    <source>
        <dbReference type="ARBA" id="ARBA00019660"/>
    </source>
</evidence>
<dbReference type="FunFam" id="1.10.10.1340:FF:000002">
    <property type="entry name" value="Mediator of RNA polymerase II transcription subunit 31"/>
    <property type="match status" value="1"/>
</dbReference>
<evidence type="ECO:0000256" key="9">
    <source>
        <dbReference type="ARBA" id="ARBA00025687"/>
    </source>
</evidence>
<keyword evidence="6 10" id="KW-0010">Activator</keyword>
<dbReference type="PANTHER" id="PTHR13186">
    <property type="entry name" value="MEDIATOR OF RNA POLYMERASE II TRANSCRIPTION SUBUNIT 31"/>
    <property type="match status" value="1"/>
</dbReference>
<dbReference type="GO" id="GO:0016592">
    <property type="term" value="C:mediator complex"/>
    <property type="evidence" value="ECO:0007669"/>
    <property type="project" value="InterPro"/>
</dbReference>
<evidence type="ECO:0000256" key="10">
    <source>
        <dbReference type="RuleBase" id="RU364129"/>
    </source>
</evidence>
<evidence type="ECO:0000256" key="2">
    <source>
        <dbReference type="ARBA" id="ARBA00006378"/>
    </source>
</evidence>
<accession>A0A4P7NTB4</accession>
<name>A0A4P7NTB4_PYROR</name>
<feature type="region of interest" description="Disordered" evidence="11">
    <location>
        <begin position="1"/>
        <end position="28"/>
    </location>
</feature>
<gene>
    <name evidence="12" type="ORF">PoMZ_12564</name>
</gene>
<sequence length="132" mass="15018">MSDIVPPTSATTSDPPPAPSSTADEPKYGGHTRFEIELEFVQALGNPIYLNHLAVNKVLSQPAFVAYLDYLQYWTRPPYVKYLTYPGPTLRSLKLLQQEKFRQDIIMPELVNALVEQGMRAAVEWHMEDKKP</sequence>
<evidence type="ECO:0000256" key="8">
    <source>
        <dbReference type="ARBA" id="ARBA00023242"/>
    </source>
</evidence>
<dbReference type="Proteomes" id="UP000294847">
    <property type="component" value="Chromosome 7"/>
</dbReference>